<dbReference type="Pfam" id="PF23921">
    <property type="entry name" value="DUF7260"/>
    <property type="match status" value="1"/>
</dbReference>
<protein>
    <recommendedName>
        <fullName evidence="1">DUF7260 domain-containing protein</fullName>
    </recommendedName>
</protein>
<proteinExistence type="predicted"/>
<keyword evidence="3" id="KW-1185">Reference proteome</keyword>
<reference evidence="2 3" key="1">
    <citation type="journal article" date="2019" name="Int. J. Syst. Evol. Microbiol.">
        <title>The Global Catalogue of Microorganisms (GCM) 10K type strain sequencing project: providing services to taxonomists for standard genome sequencing and annotation.</title>
        <authorList>
            <consortium name="The Broad Institute Genomics Platform"/>
            <consortium name="The Broad Institute Genome Sequencing Center for Infectious Disease"/>
            <person name="Wu L."/>
            <person name="Ma J."/>
        </authorList>
    </citation>
    <scope>NUCLEOTIDE SEQUENCE [LARGE SCALE GENOMIC DNA]</scope>
    <source>
        <strain evidence="2 3">CGMCC 1.12543</strain>
    </source>
</reference>
<name>A0ABD5RTI2_9EURY</name>
<feature type="domain" description="DUF7260" evidence="1">
    <location>
        <begin position="8"/>
        <end position="233"/>
    </location>
</feature>
<dbReference type="EMBL" id="JBHSQH010000002">
    <property type="protein sequence ID" value="MFC5973634.1"/>
    <property type="molecule type" value="Genomic_DNA"/>
</dbReference>
<evidence type="ECO:0000259" key="1">
    <source>
        <dbReference type="Pfam" id="PF23921"/>
    </source>
</evidence>
<comment type="caution">
    <text evidence="2">The sequence shown here is derived from an EMBL/GenBank/DDBJ whole genome shotgun (WGS) entry which is preliminary data.</text>
</comment>
<dbReference type="Proteomes" id="UP001596099">
    <property type="component" value="Unassembled WGS sequence"/>
</dbReference>
<dbReference type="RefSeq" id="WP_247420760.1">
    <property type="nucleotide sequence ID" value="NZ_JALLGW010000003.1"/>
</dbReference>
<sequence length="247" mass="27204">MHRHTLAPLSAAQQRVATERDQIRDELEAFESFAERVADIDVQQPQGGPSRSVQRTVVTNQQRTPLQRLRSAFRETVMAVPHFEEVYDEPLLVHVDGELGSDVAASFQNGGTFSEPLKRAIGSGVAQAVERRSTVLEHLDDEIDSLADALSELLAVTETMDELMAADGDVDGRLRDVEDRIRSVLLERQALIHGRRSTFSATGTDLCTYLYGESGGWTYPVLSVTASLQRDADALERRTGADQLSAP</sequence>
<accession>A0ABD5RTI2</accession>
<evidence type="ECO:0000313" key="3">
    <source>
        <dbReference type="Proteomes" id="UP001596099"/>
    </source>
</evidence>
<organism evidence="2 3">
    <name type="scientific">Halomarina salina</name>
    <dbReference type="NCBI Taxonomy" id="1872699"/>
    <lineage>
        <taxon>Archaea</taxon>
        <taxon>Methanobacteriati</taxon>
        <taxon>Methanobacteriota</taxon>
        <taxon>Stenosarchaea group</taxon>
        <taxon>Halobacteria</taxon>
        <taxon>Halobacteriales</taxon>
        <taxon>Natronomonadaceae</taxon>
        <taxon>Halomarina</taxon>
    </lineage>
</organism>
<gene>
    <name evidence="2" type="ORF">ACFPYI_20075</name>
</gene>
<dbReference type="InterPro" id="IPR055684">
    <property type="entry name" value="DUF7260"/>
</dbReference>
<dbReference type="AlphaFoldDB" id="A0ABD5RTI2"/>
<evidence type="ECO:0000313" key="2">
    <source>
        <dbReference type="EMBL" id="MFC5973634.1"/>
    </source>
</evidence>